<dbReference type="InterPro" id="IPR006881">
    <property type="entry name" value="RepA_C"/>
</dbReference>
<keyword evidence="2" id="KW-1185">Reference proteome</keyword>
<reference evidence="1 2" key="1">
    <citation type="submission" date="2023-03" db="EMBL/GenBank/DDBJ databases">
        <title>YIM 152171 draft genome.</title>
        <authorList>
            <person name="Yang Z."/>
        </authorList>
    </citation>
    <scope>NUCLEOTIDE SEQUENCE [LARGE SCALE GENOMIC DNA]</scope>
    <source>
        <strain evidence="1 2">YIM 152171</strain>
    </source>
</reference>
<organism evidence="1 2">
    <name type="scientific">Marinimicrococcus flavescens</name>
    <dbReference type="NCBI Taxonomy" id="3031815"/>
    <lineage>
        <taxon>Bacteria</taxon>
        <taxon>Pseudomonadati</taxon>
        <taxon>Pseudomonadota</taxon>
        <taxon>Alphaproteobacteria</taxon>
        <taxon>Geminicoccales</taxon>
        <taxon>Geminicoccaceae</taxon>
        <taxon>Marinimicrococcus</taxon>
    </lineage>
</organism>
<gene>
    <name evidence="1" type="ORF">PZ740_07605</name>
</gene>
<comment type="caution">
    <text evidence="1">The sequence shown here is derived from an EMBL/GenBank/DDBJ whole genome shotgun (WGS) entry which is preliminary data.</text>
</comment>
<dbReference type="Pfam" id="PF04796">
    <property type="entry name" value="RepA_C"/>
    <property type="match status" value="1"/>
</dbReference>
<proteinExistence type="predicted"/>
<evidence type="ECO:0000313" key="1">
    <source>
        <dbReference type="EMBL" id="MDF1586249.1"/>
    </source>
</evidence>
<dbReference type="Proteomes" id="UP001301140">
    <property type="component" value="Unassembled WGS sequence"/>
</dbReference>
<accession>A0AAP3V1U4</accession>
<sequence>MAAEHELIMREGLAAALRKAGSAKERARLRLAADILEQGAENPTATTHLHSILCTIYLPHRRIAPDAVWQRSNGEGATLMIQPTKDEQGRYFGVPYGATGRLMMIYLQNEAYRNRSRKVELGRSMHAWLRAMGMDSSGKGYRTAREQALRIERSLVTVAYEGPNGKERWQDTIIRGSFNLAPFDAPMSRQQELFPELIQLSESFYEALIRHPAVLFEPAIRALAGKSLALDVYLWLAYRLHALEQPATITWRALYQAFGPNYARERDFRGKFKEAVKEAQLVYPQARLELTEEGIRLEPSAPPAPPRSVSYLQPRRALLR</sequence>
<name>A0AAP3V1U4_9PROT</name>
<evidence type="ECO:0000313" key="2">
    <source>
        <dbReference type="Proteomes" id="UP001301140"/>
    </source>
</evidence>
<dbReference type="EMBL" id="JARGEQ010000079">
    <property type="protein sequence ID" value="MDF1586249.1"/>
    <property type="molecule type" value="Genomic_DNA"/>
</dbReference>
<dbReference type="AlphaFoldDB" id="A0AAP3V1U4"/>
<protein>
    <submittedName>
        <fullName evidence="1">Replication protein RepA</fullName>
    </submittedName>
</protein>
<dbReference type="RefSeq" id="WP_327788666.1">
    <property type="nucleotide sequence ID" value="NZ_JARGEQ010000079.1"/>
</dbReference>